<feature type="compositionally biased region" description="Polar residues" evidence="1">
    <location>
        <begin position="53"/>
        <end position="67"/>
    </location>
</feature>
<feature type="region of interest" description="Disordered" evidence="1">
    <location>
        <begin position="49"/>
        <end position="95"/>
    </location>
</feature>
<feature type="chain" id="PRO_5025414846" evidence="2">
    <location>
        <begin position="19"/>
        <end position="95"/>
    </location>
</feature>
<proteinExistence type="predicted"/>
<evidence type="ECO:0000313" key="3">
    <source>
        <dbReference type="EMBL" id="MXU87238.1"/>
    </source>
</evidence>
<keyword evidence="2" id="KW-0732">Signal</keyword>
<evidence type="ECO:0000256" key="2">
    <source>
        <dbReference type="SAM" id="SignalP"/>
    </source>
</evidence>
<dbReference type="EMBL" id="GIFC01005155">
    <property type="protein sequence ID" value="MXU87238.1"/>
    <property type="molecule type" value="Transcribed_RNA"/>
</dbReference>
<evidence type="ECO:0000256" key="1">
    <source>
        <dbReference type="SAM" id="MobiDB-lite"/>
    </source>
</evidence>
<sequence length="95" mass="10682">MFILIIAVVGMLRQLRLAAPIHRCCYILLQLGVFLLKLRHPCSKGTFPRPKIANSSLSPQNEHQVAQVTGKYEGSTIESQDEPDERQPIANRIQS</sequence>
<feature type="signal peptide" evidence="2">
    <location>
        <begin position="1"/>
        <end position="18"/>
    </location>
</feature>
<organism evidence="3">
    <name type="scientific">Ixodes ricinus</name>
    <name type="common">Common tick</name>
    <name type="synonym">Acarus ricinus</name>
    <dbReference type="NCBI Taxonomy" id="34613"/>
    <lineage>
        <taxon>Eukaryota</taxon>
        <taxon>Metazoa</taxon>
        <taxon>Ecdysozoa</taxon>
        <taxon>Arthropoda</taxon>
        <taxon>Chelicerata</taxon>
        <taxon>Arachnida</taxon>
        <taxon>Acari</taxon>
        <taxon>Parasitiformes</taxon>
        <taxon>Ixodida</taxon>
        <taxon>Ixodoidea</taxon>
        <taxon>Ixodidae</taxon>
        <taxon>Ixodinae</taxon>
        <taxon>Ixodes</taxon>
    </lineage>
</organism>
<protein>
    <submittedName>
        <fullName evidence="3">Putative secreted protein</fullName>
    </submittedName>
</protein>
<name>A0A6B0U6E2_IXORI</name>
<accession>A0A6B0U6E2</accession>
<dbReference type="AlphaFoldDB" id="A0A6B0U6E2"/>
<reference evidence="3" key="1">
    <citation type="submission" date="2019-12" db="EMBL/GenBank/DDBJ databases">
        <title>An insight into the sialome of adult female Ixodes ricinus ticks feeding for 6 days.</title>
        <authorList>
            <person name="Perner J."/>
            <person name="Ribeiro J.M.C."/>
        </authorList>
    </citation>
    <scope>NUCLEOTIDE SEQUENCE</scope>
    <source>
        <strain evidence="3">Semi-engorged</strain>
        <tissue evidence="3">Salivary glands</tissue>
    </source>
</reference>